<organism evidence="2 3">
    <name type="scientific">Microbulbifer donghaiensis</name>
    <dbReference type="NCBI Taxonomy" id="494016"/>
    <lineage>
        <taxon>Bacteria</taxon>
        <taxon>Pseudomonadati</taxon>
        <taxon>Pseudomonadota</taxon>
        <taxon>Gammaproteobacteria</taxon>
        <taxon>Cellvibrionales</taxon>
        <taxon>Microbulbiferaceae</taxon>
        <taxon>Microbulbifer</taxon>
    </lineage>
</organism>
<gene>
    <name evidence="2" type="ORF">SAMN04487965_0937</name>
</gene>
<keyword evidence="1" id="KW-0812">Transmembrane</keyword>
<dbReference type="Pfam" id="PF11381">
    <property type="entry name" value="DUF3185"/>
    <property type="match status" value="1"/>
</dbReference>
<keyword evidence="1" id="KW-0472">Membrane</keyword>
<protein>
    <recommendedName>
        <fullName evidence="4">DUF3185 family protein</fullName>
    </recommendedName>
</protein>
<dbReference type="OrthoDB" id="5740556at2"/>
<dbReference type="EMBL" id="FQVA01000001">
    <property type="protein sequence ID" value="SHE91463.1"/>
    <property type="molecule type" value="Genomic_DNA"/>
</dbReference>
<dbReference type="InterPro" id="IPR021521">
    <property type="entry name" value="DUF3185"/>
</dbReference>
<dbReference type="Proteomes" id="UP000184170">
    <property type="component" value="Unassembled WGS sequence"/>
</dbReference>
<proteinExistence type="predicted"/>
<evidence type="ECO:0000313" key="2">
    <source>
        <dbReference type="EMBL" id="SHE91463.1"/>
    </source>
</evidence>
<dbReference type="AlphaFoldDB" id="A0A1M4XDF2"/>
<reference evidence="3" key="1">
    <citation type="submission" date="2016-11" db="EMBL/GenBank/DDBJ databases">
        <authorList>
            <person name="Varghese N."/>
            <person name="Submissions S."/>
        </authorList>
    </citation>
    <scope>NUCLEOTIDE SEQUENCE [LARGE SCALE GENOMIC DNA]</scope>
    <source>
        <strain evidence="3">CGMCC 1.7063</strain>
    </source>
</reference>
<evidence type="ECO:0008006" key="4">
    <source>
        <dbReference type="Google" id="ProtNLM"/>
    </source>
</evidence>
<keyword evidence="1" id="KW-1133">Transmembrane helix</keyword>
<evidence type="ECO:0000313" key="3">
    <source>
        <dbReference type="Proteomes" id="UP000184170"/>
    </source>
</evidence>
<feature type="transmembrane region" description="Helical" evidence="1">
    <location>
        <begin position="42"/>
        <end position="60"/>
    </location>
</feature>
<feature type="transmembrane region" description="Helical" evidence="1">
    <location>
        <begin position="5"/>
        <end position="22"/>
    </location>
</feature>
<evidence type="ECO:0000256" key="1">
    <source>
        <dbReference type="SAM" id="Phobius"/>
    </source>
</evidence>
<name>A0A1M4XDF2_9GAMM</name>
<accession>A0A1M4XDF2</accession>
<sequence>MNNKIIGIGLIMAGVALGIWGYDIYDSASSQITRALSGDTPIEAWGGMIGGAICLFIGIAKVK</sequence>
<dbReference type="RefSeq" id="WP_073272100.1">
    <property type="nucleotide sequence ID" value="NZ_FQVA01000001.1"/>
</dbReference>
<dbReference type="STRING" id="494016.SAMN04487965_0937"/>
<keyword evidence="3" id="KW-1185">Reference proteome</keyword>